<gene>
    <name evidence="4" type="ORF">H9962_08275</name>
</gene>
<comment type="cofactor">
    <cofactor evidence="1">
        <name>pyridoxal 5'-phosphate</name>
        <dbReference type="ChEBI" id="CHEBI:597326"/>
    </cofactor>
</comment>
<dbReference type="InterPro" id="IPR043132">
    <property type="entry name" value="BCAT-like_C"/>
</dbReference>
<evidence type="ECO:0000313" key="5">
    <source>
        <dbReference type="Proteomes" id="UP000824225"/>
    </source>
</evidence>
<keyword evidence="3" id="KW-0663">Pyridoxal phosphate</keyword>
<dbReference type="PANTHER" id="PTHR42743">
    <property type="entry name" value="AMINO-ACID AMINOTRANSFERASE"/>
    <property type="match status" value="1"/>
</dbReference>
<proteinExistence type="inferred from homology"/>
<dbReference type="Gene3D" id="3.30.470.10">
    <property type="match status" value="1"/>
</dbReference>
<reference evidence="4" key="1">
    <citation type="journal article" date="2021" name="PeerJ">
        <title>Extensive microbial diversity within the chicken gut microbiome revealed by metagenomics and culture.</title>
        <authorList>
            <person name="Gilroy R."/>
            <person name="Ravi A."/>
            <person name="Getino M."/>
            <person name="Pursley I."/>
            <person name="Horton D.L."/>
            <person name="Alikhan N.F."/>
            <person name="Baker D."/>
            <person name="Gharbi K."/>
            <person name="Hall N."/>
            <person name="Watson M."/>
            <person name="Adriaenssens E.M."/>
            <person name="Foster-Nyarko E."/>
            <person name="Jarju S."/>
            <person name="Secka A."/>
            <person name="Antonio M."/>
            <person name="Oren A."/>
            <person name="Chaudhuri R.R."/>
            <person name="La Ragione R."/>
            <person name="Hildebrand F."/>
            <person name="Pallen M.J."/>
        </authorList>
    </citation>
    <scope>NUCLEOTIDE SEQUENCE</scope>
    <source>
        <strain evidence="4">CHK186-16707</strain>
    </source>
</reference>
<dbReference type="GO" id="GO:0008652">
    <property type="term" value="P:amino acid biosynthetic process"/>
    <property type="evidence" value="ECO:0007669"/>
    <property type="project" value="UniProtKB-ARBA"/>
</dbReference>
<dbReference type="PANTHER" id="PTHR42743:SF22">
    <property type="entry name" value="D-AMINO-ACID TRANSAMINASE, CHLOROPLASTIC"/>
    <property type="match status" value="1"/>
</dbReference>
<comment type="caution">
    <text evidence="4">The sequence shown here is derived from an EMBL/GenBank/DDBJ whole genome shotgun (WGS) entry which is preliminary data.</text>
</comment>
<keyword evidence="4" id="KW-0032">Aminotransferase</keyword>
<protein>
    <submittedName>
        <fullName evidence="4">Aminotransferase class IV</fullName>
    </submittedName>
</protein>
<dbReference type="GO" id="GO:0008483">
    <property type="term" value="F:transaminase activity"/>
    <property type="evidence" value="ECO:0007669"/>
    <property type="project" value="UniProtKB-KW"/>
</dbReference>
<reference evidence="4" key="2">
    <citation type="submission" date="2021-04" db="EMBL/GenBank/DDBJ databases">
        <authorList>
            <person name="Gilroy R."/>
        </authorList>
    </citation>
    <scope>NUCLEOTIDE SEQUENCE</scope>
    <source>
        <strain evidence="4">CHK186-16707</strain>
    </source>
</reference>
<comment type="similarity">
    <text evidence="2">Belongs to the class-IV pyridoxal-phosphate-dependent aminotransferase family.</text>
</comment>
<dbReference type="Proteomes" id="UP000824225">
    <property type="component" value="Unassembled WGS sequence"/>
</dbReference>
<evidence type="ECO:0000313" key="4">
    <source>
        <dbReference type="EMBL" id="HJA09167.1"/>
    </source>
</evidence>
<evidence type="ECO:0000256" key="1">
    <source>
        <dbReference type="ARBA" id="ARBA00001933"/>
    </source>
</evidence>
<evidence type="ECO:0000256" key="3">
    <source>
        <dbReference type="ARBA" id="ARBA00022898"/>
    </source>
</evidence>
<dbReference type="EMBL" id="DXAN01000026">
    <property type="protein sequence ID" value="HJA09167.1"/>
    <property type="molecule type" value="Genomic_DNA"/>
</dbReference>
<keyword evidence="4" id="KW-0808">Transferase</keyword>
<dbReference type="Pfam" id="PF01063">
    <property type="entry name" value="Aminotran_4"/>
    <property type="match status" value="1"/>
</dbReference>
<accession>A0A9D2KMR4</accession>
<dbReference type="GO" id="GO:0046394">
    <property type="term" value="P:carboxylic acid biosynthetic process"/>
    <property type="evidence" value="ECO:0007669"/>
    <property type="project" value="UniProtKB-ARBA"/>
</dbReference>
<dbReference type="InterPro" id="IPR043131">
    <property type="entry name" value="BCAT-like_N"/>
</dbReference>
<dbReference type="InterPro" id="IPR001544">
    <property type="entry name" value="Aminotrans_IV"/>
</dbReference>
<dbReference type="AlphaFoldDB" id="A0A9D2KMR4"/>
<dbReference type="SUPFAM" id="SSF56752">
    <property type="entry name" value="D-aminoacid aminotransferase-like PLP-dependent enzymes"/>
    <property type="match status" value="1"/>
</dbReference>
<dbReference type="Gene3D" id="3.20.10.10">
    <property type="entry name" value="D-amino Acid Aminotransferase, subunit A, domain 2"/>
    <property type="match status" value="1"/>
</dbReference>
<dbReference type="InterPro" id="IPR036038">
    <property type="entry name" value="Aminotransferase-like"/>
</dbReference>
<dbReference type="InterPro" id="IPR050571">
    <property type="entry name" value="Class-IV_PLP-Dep_Aminotrnsfr"/>
</dbReference>
<evidence type="ECO:0000256" key="2">
    <source>
        <dbReference type="ARBA" id="ARBA00009320"/>
    </source>
</evidence>
<organism evidence="4 5">
    <name type="scientific">Candidatus Mailhella merdigallinarum</name>
    <dbReference type="NCBI Taxonomy" id="2838658"/>
    <lineage>
        <taxon>Bacteria</taxon>
        <taxon>Pseudomonadati</taxon>
        <taxon>Thermodesulfobacteriota</taxon>
        <taxon>Desulfovibrionia</taxon>
        <taxon>Desulfovibrionales</taxon>
        <taxon>Desulfovibrionaceae</taxon>
        <taxon>Mailhella</taxon>
    </lineage>
</organism>
<dbReference type="FunFam" id="3.20.10.10:FF:000002">
    <property type="entry name" value="D-alanine aminotransferase"/>
    <property type="match status" value="1"/>
</dbReference>
<sequence length="318" mass="34339">MIQELDAEGWVARLRETPRPGTDNVLAFYEHRMGAICREPKLMLAPLDDHLVHRGDGVFESLRMAEGRILQLDAHIARLKDSSAVIGLTPPCPWEEIRTILLEVARAAGTPDGGLKLLLGRGGGGLGVDPRECPQSSLFVVATRNRPLPESYWEKGLTACRSAVPAKQPYLARIKSTNYLPNVLMAQEAARRGVDVSFSFDEAGCLAEAAVANVAVADGEGRLLLPPFRHSLPGTTALLAVELAKTFMPVILTDIREDILYAASEILVLGTTPECVAVTHYEGQPIGNGRPGPLACRLRQELHAALLAGGTPFSEFQP</sequence>
<name>A0A9D2KMR4_9BACT</name>